<evidence type="ECO:0000313" key="6">
    <source>
        <dbReference type="EMBL" id="GGH83039.1"/>
    </source>
</evidence>
<gene>
    <name evidence="6" type="ORF">GCM10007362_35270</name>
</gene>
<evidence type="ECO:0000259" key="5">
    <source>
        <dbReference type="PROSITE" id="PS01124"/>
    </source>
</evidence>
<dbReference type="SMART" id="SM00342">
    <property type="entry name" value="HTH_ARAC"/>
    <property type="match status" value="1"/>
</dbReference>
<evidence type="ECO:0000256" key="4">
    <source>
        <dbReference type="SAM" id="MobiDB-lite"/>
    </source>
</evidence>
<name>A0ABQ1ZZ69_9BACL</name>
<dbReference type="InterPro" id="IPR009057">
    <property type="entry name" value="Homeodomain-like_sf"/>
</dbReference>
<dbReference type="InterPro" id="IPR018060">
    <property type="entry name" value="HTH_AraC"/>
</dbReference>
<feature type="compositionally biased region" description="Basic and acidic residues" evidence="4">
    <location>
        <begin position="1"/>
        <end position="14"/>
    </location>
</feature>
<dbReference type="RefSeq" id="WP_172245898.1">
    <property type="nucleotide sequence ID" value="NZ_BMDD01000004.1"/>
</dbReference>
<accession>A0ABQ1ZZ69</accession>
<sequence length="294" mass="33151">MDHFPENERAKDCAATRTHAPRSPFFDSSEPRLGVLNPEIGKDHFRLLRYDPAPELANFVRHYWTVEWDLSGAKPYQQEVVPNPCVNLVIEPGRTAGYMPSTSRFAYLLQGKGKVFGVKFRPGGFYPFYRESLSELEGRPLPVDRFLNTTAESLEQALHTKDNAALCELLDRLLLDSCPEKDAETQLLHQITAAIADERELTKVDALCESIDMEKRTLQRLFSRRIGLSPKWVIRLHRLQEAAEALDRGGGQGTVPKLLHLSHDLGYHDQAHFIKDFKAVIGVTPEAYASGARG</sequence>
<keyword evidence="2" id="KW-0238">DNA-binding</keyword>
<protein>
    <submittedName>
        <fullName evidence="6">AraC family transcriptional regulator</fullName>
    </submittedName>
</protein>
<reference evidence="7" key="1">
    <citation type="journal article" date="2019" name="Int. J. Syst. Evol. Microbiol.">
        <title>The Global Catalogue of Microorganisms (GCM) 10K type strain sequencing project: providing services to taxonomists for standard genome sequencing and annotation.</title>
        <authorList>
            <consortium name="The Broad Institute Genomics Platform"/>
            <consortium name="The Broad Institute Genome Sequencing Center for Infectious Disease"/>
            <person name="Wu L."/>
            <person name="Ma J."/>
        </authorList>
    </citation>
    <scope>NUCLEOTIDE SEQUENCE [LARGE SCALE GENOMIC DNA]</scope>
    <source>
        <strain evidence="7">CCM 8702</strain>
    </source>
</reference>
<dbReference type="PANTHER" id="PTHR46796">
    <property type="entry name" value="HTH-TYPE TRANSCRIPTIONAL ACTIVATOR RHAS-RELATED"/>
    <property type="match status" value="1"/>
</dbReference>
<evidence type="ECO:0000256" key="1">
    <source>
        <dbReference type="ARBA" id="ARBA00023015"/>
    </source>
</evidence>
<organism evidence="6 7">
    <name type="scientific">Saccharibacillus endophyticus</name>
    <dbReference type="NCBI Taxonomy" id="2060666"/>
    <lineage>
        <taxon>Bacteria</taxon>
        <taxon>Bacillati</taxon>
        <taxon>Bacillota</taxon>
        <taxon>Bacilli</taxon>
        <taxon>Bacillales</taxon>
        <taxon>Paenibacillaceae</taxon>
        <taxon>Saccharibacillus</taxon>
    </lineage>
</organism>
<dbReference type="SUPFAM" id="SSF46689">
    <property type="entry name" value="Homeodomain-like"/>
    <property type="match status" value="1"/>
</dbReference>
<evidence type="ECO:0000256" key="2">
    <source>
        <dbReference type="ARBA" id="ARBA00023125"/>
    </source>
</evidence>
<feature type="region of interest" description="Disordered" evidence="4">
    <location>
        <begin position="1"/>
        <end position="26"/>
    </location>
</feature>
<dbReference type="InterPro" id="IPR050204">
    <property type="entry name" value="AraC_XylS_family_regulators"/>
</dbReference>
<evidence type="ECO:0000313" key="7">
    <source>
        <dbReference type="Proteomes" id="UP000605427"/>
    </source>
</evidence>
<dbReference type="EMBL" id="BMDD01000004">
    <property type="protein sequence ID" value="GGH83039.1"/>
    <property type="molecule type" value="Genomic_DNA"/>
</dbReference>
<keyword evidence="3" id="KW-0804">Transcription</keyword>
<dbReference type="Proteomes" id="UP000605427">
    <property type="component" value="Unassembled WGS sequence"/>
</dbReference>
<keyword evidence="1" id="KW-0805">Transcription regulation</keyword>
<dbReference type="Pfam" id="PF12833">
    <property type="entry name" value="HTH_18"/>
    <property type="match status" value="1"/>
</dbReference>
<keyword evidence="7" id="KW-1185">Reference proteome</keyword>
<dbReference type="InterPro" id="IPR046532">
    <property type="entry name" value="DUF6597"/>
</dbReference>
<feature type="domain" description="HTH araC/xylS-type" evidence="5">
    <location>
        <begin position="185"/>
        <end position="291"/>
    </location>
</feature>
<proteinExistence type="predicted"/>
<dbReference type="Gene3D" id="1.10.10.60">
    <property type="entry name" value="Homeodomain-like"/>
    <property type="match status" value="1"/>
</dbReference>
<dbReference type="Pfam" id="PF20240">
    <property type="entry name" value="DUF6597"/>
    <property type="match status" value="1"/>
</dbReference>
<dbReference type="PROSITE" id="PS01124">
    <property type="entry name" value="HTH_ARAC_FAMILY_2"/>
    <property type="match status" value="1"/>
</dbReference>
<evidence type="ECO:0000256" key="3">
    <source>
        <dbReference type="ARBA" id="ARBA00023163"/>
    </source>
</evidence>
<comment type="caution">
    <text evidence="6">The sequence shown here is derived from an EMBL/GenBank/DDBJ whole genome shotgun (WGS) entry which is preliminary data.</text>
</comment>